<sequence>MERYKTIKKNNKKIDALPCPFSFVEFIHIYEVRVDNNTIDFIGHALALYIDDSYLDQPAMDFVKRVKLIYFSFVFEKQFQGGSPYIYPLHGLGELPQVDYIIYSQLSRTLLIAFARLSAIYGGTYMLNKLECK</sequence>
<organism evidence="1 2">
    <name type="scientific">Camellia lanceoleosa</name>
    <dbReference type="NCBI Taxonomy" id="1840588"/>
    <lineage>
        <taxon>Eukaryota</taxon>
        <taxon>Viridiplantae</taxon>
        <taxon>Streptophyta</taxon>
        <taxon>Embryophyta</taxon>
        <taxon>Tracheophyta</taxon>
        <taxon>Spermatophyta</taxon>
        <taxon>Magnoliopsida</taxon>
        <taxon>eudicotyledons</taxon>
        <taxon>Gunneridae</taxon>
        <taxon>Pentapetalae</taxon>
        <taxon>asterids</taxon>
        <taxon>Ericales</taxon>
        <taxon>Theaceae</taxon>
        <taxon>Camellia</taxon>
    </lineage>
</organism>
<reference evidence="1 2" key="1">
    <citation type="journal article" date="2022" name="Plant J.">
        <title>Chromosome-level genome of Camellia lanceoleosa provides a valuable resource for understanding genome evolution and self-incompatibility.</title>
        <authorList>
            <person name="Gong W."/>
            <person name="Xiao S."/>
            <person name="Wang L."/>
            <person name="Liao Z."/>
            <person name="Chang Y."/>
            <person name="Mo W."/>
            <person name="Hu G."/>
            <person name="Li W."/>
            <person name="Zhao G."/>
            <person name="Zhu H."/>
            <person name="Hu X."/>
            <person name="Ji K."/>
            <person name="Xiang X."/>
            <person name="Song Q."/>
            <person name="Yuan D."/>
            <person name="Jin S."/>
            <person name="Zhang L."/>
        </authorList>
    </citation>
    <scope>NUCLEOTIDE SEQUENCE [LARGE SCALE GENOMIC DNA]</scope>
    <source>
        <strain evidence="1">SQ_2022a</strain>
    </source>
</reference>
<dbReference type="EMBL" id="CM045762">
    <property type="protein sequence ID" value="KAI8009364.1"/>
    <property type="molecule type" value="Genomic_DNA"/>
</dbReference>
<evidence type="ECO:0000313" key="2">
    <source>
        <dbReference type="Proteomes" id="UP001060215"/>
    </source>
</evidence>
<proteinExistence type="predicted"/>
<protein>
    <submittedName>
        <fullName evidence="1">Guanosine nucleotide diphosphate dissociation inhibitor</fullName>
    </submittedName>
</protein>
<dbReference type="Proteomes" id="UP001060215">
    <property type="component" value="Chromosome 5"/>
</dbReference>
<evidence type="ECO:0000313" key="1">
    <source>
        <dbReference type="EMBL" id="KAI8009364.1"/>
    </source>
</evidence>
<gene>
    <name evidence="1" type="ORF">LOK49_LG06G01006</name>
</gene>
<feature type="non-terminal residue" evidence="1">
    <location>
        <position position="133"/>
    </location>
</feature>
<name>A0ACC0H8T0_9ERIC</name>
<comment type="caution">
    <text evidence="1">The sequence shown here is derived from an EMBL/GenBank/DDBJ whole genome shotgun (WGS) entry which is preliminary data.</text>
</comment>
<keyword evidence="2" id="KW-1185">Reference proteome</keyword>
<accession>A0ACC0H8T0</accession>